<dbReference type="PANTHER" id="PTHR21248:SF22">
    <property type="entry name" value="PHOSPHOLIPASE D"/>
    <property type="match status" value="1"/>
</dbReference>
<keyword evidence="6" id="KW-0677">Repeat</keyword>
<keyword evidence="10" id="KW-0594">Phospholipid biosynthesis</keyword>
<dbReference type="Pfam" id="PF13091">
    <property type="entry name" value="PLDc_2"/>
    <property type="match status" value="2"/>
</dbReference>
<dbReference type="InterPro" id="IPR001736">
    <property type="entry name" value="PLipase_D/transphosphatidylase"/>
</dbReference>
<accession>A0ABM8AWW5</accession>
<evidence type="ECO:0000256" key="11">
    <source>
        <dbReference type="ARBA" id="ARBA00023264"/>
    </source>
</evidence>
<dbReference type="PROSITE" id="PS50035">
    <property type="entry name" value="PLD"/>
    <property type="match status" value="2"/>
</dbReference>
<evidence type="ECO:0000256" key="7">
    <source>
        <dbReference type="ARBA" id="ARBA00022989"/>
    </source>
</evidence>
<keyword evidence="2" id="KW-1003">Cell membrane</keyword>
<evidence type="ECO:0000256" key="5">
    <source>
        <dbReference type="ARBA" id="ARBA00022692"/>
    </source>
</evidence>
<dbReference type="SMART" id="SM00155">
    <property type="entry name" value="PLDc"/>
    <property type="match status" value="2"/>
</dbReference>
<feature type="transmembrane region" description="Helical" evidence="13">
    <location>
        <begin position="6"/>
        <end position="29"/>
    </location>
</feature>
<reference evidence="15 16" key="1">
    <citation type="submission" date="2022-08" db="EMBL/GenBank/DDBJ databases">
        <title>Genome Sequence of the sulphate-reducing bacterium, Pseudodesulfovibrio sp. SYK.</title>
        <authorList>
            <person name="Kondo R."/>
            <person name="Kataoka T."/>
        </authorList>
    </citation>
    <scope>NUCLEOTIDE SEQUENCE [LARGE SCALE GENOMIC DNA]</scope>
    <source>
        <strain evidence="15 16">SYK</strain>
    </source>
</reference>
<evidence type="ECO:0000313" key="15">
    <source>
        <dbReference type="EMBL" id="BDQ36015.1"/>
    </source>
</evidence>
<feature type="domain" description="PLD phosphodiesterase" evidence="14">
    <location>
        <begin position="391"/>
        <end position="418"/>
    </location>
</feature>
<comment type="subcellular location">
    <subcellularLocation>
        <location evidence="1">Cell membrane</location>
        <topology evidence="1">Multi-pass membrane protein</topology>
    </subcellularLocation>
</comment>
<keyword evidence="3" id="KW-0444">Lipid biosynthesis</keyword>
<evidence type="ECO:0000256" key="8">
    <source>
        <dbReference type="ARBA" id="ARBA00023098"/>
    </source>
</evidence>
<dbReference type="EMBL" id="AP026709">
    <property type="protein sequence ID" value="BDQ36015.1"/>
    <property type="molecule type" value="Genomic_DNA"/>
</dbReference>
<dbReference type="InterPro" id="IPR022924">
    <property type="entry name" value="Cardiolipin_synthase"/>
</dbReference>
<evidence type="ECO:0000256" key="1">
    <source>
        <dbReference type="ARBA" id="ARBA00004651"/>
    </source>
</evidence>
<evidence type="ECO:0000259" key="14">
    <source>
        <dbReference type="PROSITE" id="PS50035"/>
    </source>
</evidence>
<gene>
    <name evidence="15" type="primary">cls</name>
    <name evidence="15" type="ORF">SYK_03750</name>
</gene>
<dbReference type="NCBIfam" id="TIGR04265">
    <property type="entry name" value="bac_cardiolipin"/>
    <property type="match status" value="1"/>
</dbReference>
<evidence type="ECO:0000313" key="16">
    <source>
        <dbReference type="Proteomes" id="UP001317742"/>
    </source>
</evidence>
<dbReference type="Proteomes" id="UP001317742">
    <property type="component" value="Chromosome"/>
</dbReference>
<dbReference type="InterPro" id="IPR025202">
    <property type="entry name" value="PLD-like_dom"/>
</dbReference>
<dbReference type="SUPFAM" id="SSF56024">
    <property type="entry name" value="Phospholipase D/nuclease"/>
    <property type="match status" value="2"/>
</dbReference>
<keyword evidence="9 13" id="KW-0472">Membrane</keyword>
<proteinExistence type="predicted"/>
<feature type="transmembrane region" description="Helical" evidence="13">
    <location>
        <begin position="38"/>
        <end position="59"/>
    </location>
</feature>
<dbReference type="EC" id="2.7.8.-" evidence="12"/>
<keyword evidence="16" id="KW-1185">Reference proteome</keyword>
<evidence type="ECO:0000256" key="10">
    <source>
        <dbReference type="ARBA" id="ARBA00023209"/>
    </source>
</evidence>
<evidence type="ECO:0000256" key="9">
    <source>
        <dbReference type="ARBA" id="ARBA00023136"/>
    </source>
</evidence>
<evidence type="ECO:0000256" key="2">
    <source>
        <dbReference type="ARBA" id="ARBA00022475"/>
    </source>
</evidence>
<name>A0ABM8AWW5_9BACT</name>
<dbReference type="Pfam" id="PF13396">
    <property type="entry name" value="PLDc_N"/>
    <property type="match status" value="1"/>
</dbReference>
<organism evidence="15 16">
    <name type="scientific">Pseudodesulfovibrio nedwellii</name>
    <dbReference type="NCBI Taxonomy" id="2973072"/>
    <lineage>
        <taxon>Bacteria</taxon>
        <taxon>Pseudomonadati</taxon>
        <taxon>Thermodesulfobacteriota</taxon>
        <taxon>Desulfovibrionia</taxon>
        <taxon>Desulfovibrionales</taxon>
        <taxon>Desulfovibrionaceae</taxon>
    </lineage>
</organism>
<evidence type="ECO:0000256" key="13">
    <source>
        <dbReference type="SAM" id="Phobius"/>
    </source>
</evidence>
<keyword evidence="7 13" id="KW-1133">Transmembrane helix</keyword>
<dbReference type="InterPro" id="IPR027379">
    <property type="entry name" value="CLS_N"/>
</dbReference>
<evidence type="ECO:0000256" key="12">
    <source>
        <dbReference type="NCBIfam" id="TIGR04265"/>
    </source>
</evidence>
<keyword evidence="4" id="KW-0808">Transferase</keyword>
<keyword evidence="8" id="KW-0443">Lipid metabolism</keyword>
<keyword evidence="11" id="KW-1208">Phospholipid metabolism</keyword>
<protein>
    <recommendedName>
        <fullName evidence="12">Cardiolipin synthase</fullName>
        <ecNumber evidence="12">2.7.8.-</ecNumber>
    </recommendedName>
</protein>
<sequence>MELSFLLWLFSLFYTAMEITAVITAVIAIHDTRTPQGAVAWAISLVTFPILALPLYWIFGRSKFHGYVDAIRAGQEEFHRLIGSNHDIPTIRDLAERKRPHAPRTVFETLSGIPYLGGNSIELYTDGNSTFDAIFADIEKATDYILIQFFIVHDDMLGNRLKDLLIRKAQNGIRIYFLYDEVGCHSTPAAYWENMREAGIDARPFHTTKGRHNRFQLNFRNHRKIVIIDGAIAYVGGHNVGDEYLGISKIFNGWRDTHISIAGPGVLGVQVSFAKDWYWATRQLLDLDLTMPHTTGTAEVLALGTGPEDALESCSLMFIRAIEAAQHRFWTASPYFVPDSAVMKALQLAALRGVDVRIMLPEKADHKLVYLAGFACLKELDLPGIRVFRYTKGFLHQKVFLVDDILAGVGTANLDNRSFRLNFEITMLVEDESFCKKIETMFLSDFTRCVETGPNEIDAKNIIQKTLIKFARLLSPVL</sequence>
<evidence type="ECO:0000256" key="4">
    <source>
        <dbReference type="ARBA" id="ARBA00022679"/>
    </source>
</evidence>
<evidence type="ECO:0000256" key="6">
    <source>
        <dbReference type="ARBA" id="ARBA00022737"/>
    </source>
</evidence>
<evidence type="ECO:0000256" key="3">
    <source>
        <dbReference type="ARBA" id="ARBA00022516"/>
    </source>
</evidence>
<keyword evidence="5 13" id="KW-0812">Transmembrane</keyword>
<feature type="domain" description="PLD phosphodiesterase" evidence="14">
    <location>
        <begin position="217"/>
        <end position="244"/>
    </location>
</feature>
<dbReference type="Gene3D" id="3.30.870.10">
    <property type="entry name" value="Endonuclease Chain A"/>
    <property type="match status" value="2"/>
</dbReference>
<dbReference type="PANTHER" id="PTHR21248">
    <property type="entry name" value="CARDIOLIPIN SYNTHASE"/>
    <property type="match status" value="1"/>
</dbReference>